<sequence length="62" mass="7606">IKEYKTYFKLTEEGHDYVFENILPSIGEVREFSDIRSQVIGFKYRGKRSYDFNKERERLLEH</sequence>
<dbReference type="AlphaFoldDB" id="X1U9V7"/>
<protein>
    <submittedName>
        <fullName evidence="1">Uncharacterized protein</fullName>
    </submittedName>
</protein>
<name>X1U9V7_9ZZZZ</name>
<evidence type="ECO:0000313" key="1">
    <source>
        <dbReference type="EMBL" id="GAJ00387.1"/>
    </source>
</evidence>
<reference evidence="1" key="1">
    <citation type="journal article" date="2014" name="Front. Microbiol.">
        <title>High frequency of phylogenetically diverse reductive dehalogenase-homologous genes in deep subseafloor sedimentary metagenomes.</title>
        <authorList>
            <person name="Kawai M."/>
            <person name="Futagami T."/>
            <person name="Toyoda A."/>
            <person name="Takaki Y."/>
            <person name="Nishi S."/>
            <person name="Hori S."/>
            <person name="Arai W."/>
            <person name="Tsubouchi T."/>
            <person name="Morono Y."/>
            <person name="Uchiyama I."/>
            <person name="Ito T."/>
            <person name="Fujiyama A."/>
            <person name="Inagaki F."/>
            <person name="Takami H."/>
        </authorList>
    </citation>
    <scope>NUCLEOTIDE SEQUENCE</scope>
    <source>
        <strain evidence="1">Expedition CK06-06</strain>
    </source>
</reference>
<dbReference type="EMBL" id="BARW01021193">
    <property type="protein sequence ID" value="GAJ00387.1"/>
    <property type="molecule type" value="Genomic_DNA"/>
</dbReference>
<comment type="caution">
    <text evidence="1">The sequence shown here is derived from an EMBL/GenBank/DDBJ whole genome shotgun (WGS) entry which is preliminary data.</text>
</comment>
<accession>X1U9V7</accession>
<proteinExistence type="predicted"/>
<organism evidence="1">
    <name type="scientific">marine sediment metagenome</name>
    <dbReference type="NCBI Taxonomy" id="412755"/>
    <lineage>
        <taxon>unclassified sequences</taxon>
        <taxon>metagenomes</taxon>
        <taxon>ecological metagenomes</taxon>
    </lineage>
</organism>
<gene>
    <name evidence="1" type="ORF">S12H4_35659</name>
</gene>
<feature type="non-terminal residue" evidence="1">
    <location>
        <position position="1"/>
    </location>
</feature>